<keyword evidence="1" id="KW-0732">Signal</keyword>
<proteinExistence type="predicted"/>
<evidence type="ECO:0000256" key="1">
    <source>
        <dbReference type="SAM" id="SignalP"/>
    </source>
</evidence>
<sequence length="114" mass="12777">MLLAFSLHLHLTWRTNAHTGAVVHHKMCYKEEEKKPVRIQACNIRKMPQISDETKEEGFENSLRAQLYVDDKHKVGVAFKLPQAVGAVLGIVKEDREGKASLVKAVSSDDPKLA</sequence>
<dbReference type="EMBL" id="JAAKFY010000002">
    <property type="protein sequence ID" value="KAF3860442.1"/>
    <property type="molecule type" value="Genomic_DNA"/>
</dbReference>
<reference evidence="2 3" key="1">
    <citation type="submission" date="2020-03" db="EMBL/GenBank/DDBJ databases">
        <title>Dissostichus mawsoni Genome sequencing and assembly.</title>
        <authorList>
            <person name="Park H."/>
        </authorList>
    </citation>
    <scope>NUCLEOTIDE SEQUENCE [LARGE SCALE GENOMIC DNA]</scope>
    <source>
        <strain evidence="2">DM0001</strain>
        <tissue evidence="2">Muscle</tissue>
    </source>
</reference>
<gene>
    <name evidence="2" type="ORF">F7725_000697</name>
</gene>
<feature type="chain" id="PRO_5029551113" evidence="1">
    <location>
        <begin position="18"/>
        <end position="114"/>
    </location>
</feature>
<evidence type="ECO:0000313" key="3">
    <source>
        <dbReference type="Proteomes" id="UP000518266"/>
    </source>
</evidence>
<keyword evidence="3" id="KW-1185">Reference proteome</keyword>
<protein>
    <submittedName>
        <fullName evidence="2">Uncharacterized protein</fullName>
    </submittedName>
</protein>
<feature type="signal peptide" evidence="1">
    <location>
        <begin position="1"/>
        <end position="17"/>
    </location>
</feature>
<comment type="caution">
    <text evidence="2">The sequence shown here is derived from an EMBL/GenBank/DDBJ whole genome shotgun (WGS) entry which is preliminary data.</text>
</comment>
<evidence type="ECO:0000313" key="2">
    <source>
        <dbReference type="EMBL" id="KAF3860442.1"/>
    </source>
</evidence>
<dbReference type="Proteomes" id="UP000518266">
    <property type="component" value="Unassembled WGS sequence"/>
</dbReference>
<accession>A0A7J5ZF60</accession>
<dbReference type="OrthoDB" id="10568611at2759"/>
<name>A0A7J5ZF60_DISMA</name>
<dbReference type="AlphaFoldDB" id="A0A7J5ZF60"/>
<organism evidence="2 3">
    <name type="scientific">Dissostichus mawsoni</name>
    <name type="common">Antarctic cod</name>
    <dbReference type="NCBI Taxonomy" id="36200"/>
    <lineage>
        <taxon>Eukaryota</taxon>
        <taxon>Metazoa</taxon>
        <taxon>Chordata</taxon>
        <taxon>Craniata</taxon>
        <taxon>Vertebrata</taxon>
        <taxon>Euteleostomi</taxon>
        <taxon>Actinopterygii</taxon>
        <taxon>Neopterygii</taxon>
        <taxon>Teleostei</taxon>
        <taxon>Neoteleostei</taxon>
        <taxon>Acanthomorphata</taxon>
        <taxon>Eupercaria</taxon>
        <taxon>Perciformes</taxon>
        <taxon>Notothenioidei</taxon>
        <taxon>Nototheniidae</taxon>
        <taxon>Dissostichus</taxon>
    </lineage>
</organism>